<feature type="transmembrane region" description="Helical" evidence="8">
    <location>
        <begin position="262"/>
        <end position="281"/>
    </location>
</feature>
<dbReference type="PROSITE" id="PS50850">
    <property type="entry name" value="MFS"/>
    <property type="match status" value="1"/>
</dbReference>
<keyword evidence="7 8" id="KW-0472">Membrane</keyword>
<evidence type="ECO:0000256" key="3">
    <source>
        <dbReference type="ARBA" id="ARBA00022448"/>
    </source>
</evidence>
<comment type="caution">
    <text evidence="8">Lacks conserved residue(s) required for the propagation of feature annotation.</text>
</comment>
<dbReference type="NCBIfam" id="TIGR00710">
    <property type="entry name" value="efflux_Bcr_CflA"/>
    <property type="match status" value="1"/>
</dbReference>
<keyword evidence="11" id="KW-1185">Reference proteome</keyword>
<dbReference type="PANTHER" id="PTHR43124">
    <property type="entry name" value="PURINE EFFLUX PUMP PBUE"/>
    <property type="match status" value="1"/>
</dbReference>
<keyword evidence="4" id="KW-1003">Cell membrane</keyword>
<keyword evidence="3 8" id="KW-0813">Transport</keyword>
<feature type="transmembrane region" description="Helical" evidence="8">
    <location>
        <begin position="19"/>
        <end position="37"/>
    </location>
</feature>
<keyword evidence="8" id="KW-0997">Cell inner membrane</keyword>
<name>A0ABX7M5B6_9RHOO</name>
<feature type="transmembrane region" description="Helical" evidence="8">
    <location>
        <begin position="87"/>
        <end position="107"/>
    </location>
</feature>
<sequence>MSAPPNAEFQPAVTWHRPVWVLAALLATLSSLGPFAIDTYLPAFEGIAQGLATTPVHLQQTLSGYLAGFSVMMLFHGALSDSFGRRPVVFVGLAVFALASVVCATASHVGVLIAGRVLQGMSCGAGIVVGRAIVRDLFAAVHAQKLMSQITLFFGAAPAIAPIIGGWLFAGFGWRAIFWFLALVAVSVLVLAARTLPETLPPERRQPFTPLALSRGYWQVVSDKRFLLLTLAAGVPFNAMFVFILSAPMLLGHHLKLAPTQFFWLFCWGISGIMGGAWASGRLAGRIPRERQVRWGFGILLVVAFVNTLYHAFVPANVFSAILPVGLIGFGWSMLAPCVTLLVLDRFPERLGLASSLQACLASLSNAIVAGLVAPIAMASVAGLALASFVLGFAGWAAWKLYRMDVRRVIRSEQQAQQDS</sequence>
<dbReference type="Gene3D" id="1.20.1720.10">
    <property type="entry name" value="Multidrug resistance protein D"/>
    <property type="match status" value="1"/>
</dbReference>
<evidence type="ECO:0000313" key="10">
    <source>
        <dbReference type="EMBL" id="QSI76935.1"/>
    </source>
</evidence>
<feature type="transmembrane region" description="Helical" evidence="8">
    <location>
        <begin position="356"/>
        <end position="378"/>
    </location>
</feature>
<accession>A0ABX7M5B6</accession>
<evidence type="ECO:0000256" key="7">
    <source>
        <dbReference type="ARBA" id="ARBA00023136"/>
    </source>
</evidence>
<evidence type="ECO:0000256" key="5">
    <source>
        <dbReference type="ARBA" id="ARBA00022692"/>
    </source>
</evidence>
<feature type="transmembrane region" description="Helical" evidence="8">
    <location>
        <begin position="146"/>
        <end position="170"/>
    </location>
</feature>
<feature type="transmembrane region" description="Helical" evidence="8">
    <location>
        <begin position="384"/>
        <end position="402"/>
    </location>
</feature>
<dbReference type="RefSeq" id="WP_206254518.1">
    <property type="nucleotide sequence ID" value="NZ_CP071060.1"/>
</dbReference>
<dbReference type="InterPro" id="IPR004812">
    <property type="entry name" value="Efflux_drug-R_Bcr/CmlA"/>
</dbReference>
<evidence type="ECO:0000256" key="2">
    <source>
        <dbReference type="ARBA" id="ARBA00006236"/>
    </source>
</evidence>
<gene>
    <name evidence="10" type="ORF">JY500_21220</name>
</gene>
<keyword evidence="6 8" id="KW-1133">Transmembrane helix</keyword>
<protein>
    <recommendedName>
        <fullName evidence="8">Bcr/CflA family efflux transporter</fullName>
    </recommendedName>
</protein>
<evidence type="ECO:0000256" key="1">
    <source>
        <dbReference type="ARBA" id="ARBA00004651"/>
    </source>
</evidence>
<evidence type="ECO:0000259" key="9">
    <source>
        <dbReference type="PROSITE" id="PS50850"/>
    </source>
</evidence>
<dbReference type="PANTHER" id="PTHR43124:SF3">
    <property type="entry name" value="CHLORAMPHENICOL EFFLUX PUMP RV0191"/>
    <property type="match status" value="1"/>
</dbReference>
<feature type="transmembrane region" description="Helical" evidence="8">
    <location>
        <begin position="226"/>
        <end position="250"/>
    </location>
</feature>
<reference evidence="10 11" key="1">
    <citation type="submission" date="2021-02" db="EMBL/GenBank/DDBJ databases">
        <title>Niveibacterium changnyeongensis HC41.</title>
        <authorList>
            <person name="Kang M."/>
        </authorList>
    </citation>
    <scope>NUCLEOTIDE SEQUENCE [LARGE SCALE GENOMIC DNA]</scope>
    <source>
        <strain evidence="10 11">HC41</strain>
    </source>
</reference>
<evidence type="ECO:0000313" key="11">
    <source>
        <dbReference type="Proteomes" id="UP000663570"/>
    </source>
</evidence>
<dbReference type="InterPro" id="IPR036259">
    <property type="entry name" value="MFS_trans_sf"/>
</dbReference>
<keyword evidence="5 8" id="KW-0812">Transmembrane</keyword>
<evidence type="ECO:0000256" key="4">
    <source>
        <dbReference type="ARBA" id="ARBA00022475"/>
    </source>
</evidence>
<dbReference type="Pfam" id="PF07690">
    <property type="entry name" value="MFS_1"/>
    <property type="match status" value="1"/>
</dbReference>
<feature type="transmembrane region" description="Helical" evidence="8">
    <location>
        <begin position="57"/>
        <end position="75"/>
    </location>
</feature>
<comment type="similarity">
    <text evidence="2 8">Belongs to the major facilitator superfamily. Bcr/CmlA family.</text>
</comment>
<dbReference type="SUPFAM" id="SSF103473">
    <property type="entry name" value="MFS general substrate transporter"/>
    <property type="match status" value="1"/>
</dbReference>
<dbReference type="EMBL" id="CP071060">
    <property type="protein sequence ID" value="QSI76935.1"/>
    <property type="molecule type" value="Genomic_DNA"/>
</dbReference>
<dbReference type="CDD" id="cd17320">
    <property type="entry name" value="MFS_MdfA_MDR_like"/>
    <property type="match status" value="1"/>
</dbReference>
<dbReference type="InterPro" id="IPR011701">
    <property type="entry name" value="MFS"/>
</dbReference>
<proteinExistence type="inferred from homology"/>
<dbReference type="Proteomes" id="UP000663570">
    <property type="component" value="Chromosome"/>
</dbReference>
<evidence type="ECO:0000256" key="8">
    <source>
        <dbReference type="RuleBase" id="RU365088"/>
    </source>
</evidence>
<dbReference type="InterPro" id="IPR050189">
    <property type="entry name" value="MFS_Efflux_Transporters"/>
</dbReference>
<feature type="transmembrane region" description="Helical" evidence="8">
    <location>
        <begin position="319"/>
        <end position="344"/>
    </location>
</feature>
<feature type="transmembrane region" description="Helical" evidence="8">
    <location>
        <begin position="176"/>
        <end position="196"/>
    </location>
</feature>
<dbReference type="InterPro" id="IPR020846">
    <property type="entry name" value="MFS_dom"/>
</dbReference>
<feature type="transmembrane region" description="Helical" evidence="8">
    <location>
        <begin position="293"/>
        <end position="313"/>
    </location>
</feature>
<feature type="domain" description="Major facilitator superfamily (MFS) profile" evidence="9">
    <location>
        <begin position="19"/>
        <end position="400"/>
    </location>
</feature>
<evidence type="ECO:0000256" key="6">
    <source>
        <dbReference type="ARBA" id="ARBA00022989"/>
    </source>
</evidence>
<organism evidence="10 11">
    <name type="scientific">Niveibacterium microcysteis</name>
    <dbReference type="NCBI Taxonomy" id="2811415"/>
    <lineage>
        <taxon>Bacteria</taxon>
        <taxon>Pseudomonadati</taxon>
        <taxon>Pseudomonadota</taxon>
        <taxon>Betaproteobacteria</taxon>
        <taxon>Rhodocyclales</taxon>
        <taxon>Rhodocyclaceae</taxon>
        <taxon>Niveibacterium</taxon>
    </lineage>
</organism>
<comment type="subcellular location">
    <subcellularLocation>
        <location evidence="8">Cell inner membrane</location>
        <topology evidence="8">Multi-pass membrane protein</topology>
    </subcellularLocation>
    <subcellularLocation>
        <location evidence="1">Cell membrane</location>
        <topology evidence="1">Multi-pass membrane protein</topology>
    </subcellularLocation>
</comment>